<feature type="transmembrane region" description="Helical" evidence="5">
    <location>
        <begin position="97"/>
        <end position="114"/>
    </location>
</feature>
<keyword evidence="7" id="KW-1185">Reference proteome</keyword>
<feature type="transmembrane region" description="Helical" evidence="5">
    <location>
        <begin position="135"/>
        <end position="154"/>
    </location>
</feature>
<evidence type="ECO:0000313" key="6">
    <source>
        <dbReference type="EMBL" id="MCK2036977.1"/>
    </source>
</evidence>
<evidence type="ECO:0000256" key="4">
    <source>
        <dbReference type="ARBA" id="ARBA00023136"/>
    </source>
</evidence>
<evidence type="ECO:0000256" key="2">
    <source>
        <dbReference type="ARBA" id="ARBA00022692"/>
    </source>
</evidence>
<evidence type="ECO:0008006" key="8">
    <source>
        <dbReference type="Google" id="ProtNLM"/>
    </source>
</evidence>
<dbReference type="CDD" id="cd16914">
    <property type="entry name" value="EcfT"/>
    <property type="match status" value="1"/>
</dbReference>
<proteinExistence type="predicted"/>
<reference evidence="6 7" key="1">
    <citation type="submission" date="2021-06" db="EMBL/GenBank/DDBJ databases">
        <title>Genome-based taxonomic framework of Microbacterium strains isolated from marine environment, the description of four new species and reclassification of four preexisting species.</title>
        <authorList>
            <person name="Lee S.D."/>
            <person name="Kim S.-M."/>
            <person name="Byeon Y.-S."/>
            <person name="Yang H.L."/>
            <person name="Kim I.S."/>
        </authorList>
    </citation>
    <scope>NUCLEOTIDE SEQUENCE [LARGE SCALE GENOMIC DNA]</scope>
    <source>
        <strain evidence="6 7">SSW1-49</strain>
    </source>
</reference>
<evidence type="ECO:0000256" key="5">
    <source>
        <dbReference type="SAM" id="Phobius"/>
    </source>
</evidence>
<keyword evidence="3 5" id="KW-1133">Transmembrane helix</keyword>
<dbReference type="Proteomes" id="UP001300096">
    <property type="component" value="Unassembled WGS sequence"/>
</dbReference>
<dbReference type="Pfam" id="PF02361">
    <property type="entry name" value="CbiQ"/>
    <property type="match status" value="1"/>
</dbReference>
<dbReference type="RefSeq" id="WP_247630301.1">
    <property type="nucleotide sequence ID" value="NZ_JAHWXN010000001.1"/>
</dbReference>
<accession>A0ABT0FGX9</accession>
<feature type="transmembrane region" description="Helical" evidence="5">
    <location>
        <begin position="12"/>
        <end position="33"/>
    </location>
</feature>
<keyword evidence="4 5" id="KW-0472">Membrane</keyword>
<protein>
    <recommendedName>
        <fullName evidence="8">Energy-coupling factor transporter transmembrane protein EcfT</fullName>
    </recommendedName>
</protein>
<evidence type="ECO:0000256" key="1">
    <source>
        <dbReference type="ARBA" id="ARBA00004141"/>
    </source>
</evidence>
<comment type="caution">
    <text evidence="6">The sequence shown here is derived from an EMBL/GenBank/DDBJ whole genome shotgun (WGS) entry which is preliminary data.</text>
</comment>
<dbReference type="PANTHER" id="PTHR33514:SF13">
    <property type="entry name" value="PROTEIN ABCI12, CHLOROPLASTIC"/>
    <property type="match status" value="1"/>
</dbReference>
<dbReference type="EMBL" id="JAHWXN010000001">
    <property type="protein sequence ID" value="MCK2036977.1"/>
    <property type="molecule type" value="Genomic_DNA"/>
</dbReference>
<organism evidence="6 7">
    <name type="scientific">Microbacterium croceum</name>
    <dbReference type="NCBI Taxonomy" id="2851645"/>
    <lineage>
        <taxon>Bacteria</taxon>
        <taxon>Bacillati</taxon>
        <taxon>Actinomycetota</taxon>
        <taxon>Actinomycetes</taxon>
        <taxon>Micrococcales</taxon>
        <taxon>Microbacteriaceae</taxon>
        <taxon>Microbacterium</taxon>
    </lineage>
</organism>
<keyword evidence="2 5" id="KW-0812">Transmembrane</keyword>
<feature type="transmembrane region" description="Helical" evidence="5">
    <location>
        <begin position="71"/>
        <end position="91"/>
    </location>
</feature>
<feature type="transmembrane region" description="Helical" evidence="5">
    <location>
        <begin position="39"/>
        <end position="59"/>
    </location>
</feature>
<evidence type="ECO:0000313" key="7">
    <source>
        <dbReference type="Proteomes" id="UP001300096"/>
    </source>
</evidence>
<dbReference type="InterPro" id="IPR003339">
    <property type="entry name" value="ABC/ECF_trnsptr_transmembrane"/>
</dbReference>
<evidence type="ECO:0000256" key="3">
    <source>
        <dbReference type="ARBA" id="ARBA00022989"/>
    </source>
</evidence>
<sequence>MIQLYRPGAGIVHRMPAGVKLVVLATSALLLSLLPQTAATIGVVLVAVVVLYLIAGFGVRVIAAELWRLRWLALVLGVALAVFFSPLTAWISTGRVMALLLLASLLTLTTRMADLLDVLHRVLRPARRFGVDTDAVAMTLSLTITMIPVVAGFADQVRDAQRARGVRLGVRVAVPLLVRALRHADGVSDALVARGIG</sequence>
<name>A0ABT0FGX9_9MICO</name>
<dbReference type="PANTHER" id="PTHR33514">
    <property type="entry name" value="PROTEIN ABCI12, CHLOROPLASTIC"/>
    <property type="match status" value="1"/>
</dbReference>
<comment type="subcellular location">
    <subcellularLocation>
        <location evidence="1">Membrane</location>
        <topology evidence="1">Multi-pass membrane protein</topology>
    </subcellularLocation>
</comment>
<gene>
    <name evidence="6" type="ORF">KZC51_12625</name>
</gene>